<evidence type="ECO:0000313" key="1">
    <source>
        <dbReference type="EMBL" id="KAF9507383.1"/>
    </source>
</evidence>
<proteinExistence type="predicted"/>
<gene>
    <name evidence="1" type="ORF">BS47DRAFT_1351643</name>
</gene>
<dbReference type="OrthoDB" id="3252187at2759"/>
<organism evidence="1 2">
    <name type="scientific">Hydnum rufescens UP504</name>
    <dbReference type="NCBI Taxonomy" id="1448309"/>
    <lineage>
        <taxon>Eukaryota</taxon>
        <taxon>Fungi</taxon>
        <taxon>Dikarya</taxon>
        <taxon>Basidiomycota</taxon>
        <taxon>Agaricomycotina</taxon>
        <taxon>Agaricomycetes</taxon>
        <taxon>Cantharellales</taxon>
        <taxon>Hydnaceae</taxon>
        <taxon>Hydnum</taxon>
    </lineage>
</organism>
<sequence length="116" mass="12497">MFGFDMLVCGTHGDHLSLEEMETYGVDWLALGEDSICRSQTANNSQEGSSSWLGCEGPPPDLSEVVVDPPVGPLSAEVLLGLDAHIGILYEYADGNSLVCRWVQGLGYIHSVLPIF</sequence>
<dbReference type="Proteomes" id="UP000886523">
    <property type="component" value="Unassembled WGS sequence"/>
</dbReference>
<dbReference type="EMBL" id="MU129082">
    <property type="protein sequence ID" value="KAF9507383.1"/>
    <property type="molecule type" value="Genomic_DNA"/>
</dbReference>
<accession>A0A9P6DQH4</accession>
<comment type="caution">
    <text evidence="1">The sequence shown here is derived from an EMBL/GenBank/DDBJ whole genome shotgun (WGS) entry which is preliminary data.</text>
</comment>
<keyword evidence="2" id="KW-1185">Reference proteome</keyword>
<protein>
    <submittedName>
        <fullName evidence="1">Uncharacterized protein</fullName>
    </submittedName>
</protein>
<reference evidence="1" key="1">
    <citation type="journal article" date="2020" name="Nat. Commun.">
        <title>Large-scale genome sequencing of mycorrhizal fungi provides insights into the early evolution of symbiotic traits.</title>
        <authorList>
            <person name="Miyauchi S."/>
            <person name="Kiss E."/>
            <person name="Kuo A."/>
            <person name="Drula E."/>
            <person name="Kohler A."/>
            <person name="Sanchez-Garcia M."/>
            <person name="Morin E."/>
            <person name="Andreopoulos B."/>
            <person name="Barry K.W."/>
            <person name="Bonito G."/>
            <person name="Buee M."/>
            <person name="Carver A."/>
            <person name="Chen C."/>
            <person name="Cichocki N."/>
            <person name="Clum A."/>
            <person name="Culley D."/>
            <person name="Crous P.W."/>
            <person name="Fauchery L."/>
            <person name="Girlanda M."/>
            <person name="Hayes R.D."/>
            <person name="Keri Z."/>
            <person name="LaButti K."/>
            <person name="Lipzen A."/>
            <person name="Lombard V."/>
            <person name="Magnuson J."/>
            <person name="Maillard F."/>
            <person name="Murat C."/>
            <person name="Nolan M."/>
            <person name="Ohm R.A."/>
            <person name="Pangilinan J."/>
            <person name="Pereira M.F."/>
            <person name="Perotto S."/>
            <person name="Peter M."/>
            <person name="Pfister S."/>
            <person name="Riley R."/>
            <person name="Sitrit Y."/>
            <person name="Stielow J.B."/>
            <person name="Szollosi G."/>
            <person name="Zifcakova L."/>
            <person name="Stursova M."/>
            <person name="Spatafora J.W."/>
            <person name="Tedersoo L."/>
            <person name="Vaario L.M."/>
            <person name="Yamada A."/>
            <person name="Yan M."/>
            <person name="Wang P."/>
            <person name="Xu J."/>
            <person name="Bruns T."/>
            <person name="Baldrian P."/>
            <person name="Vilgalys R."/>
            <person name="Dunand C."/>
            <person name="Henrissat B."/>
            <person name="Grigoriev I.V."/>
            <person name="Hibbett D."/>
            <person name="Nagy L.G."/>
            <person name="Martin F.M."/>
        </authorList>
    </citation>
    <scope>NUCLEOTIDE SEQUENCE</scope>
    <source>
        <strain evidence="1">UP504</strain>
    </source>
</reference>
<dbReference type="AlphaFoldDB" id="A0A9P6DQH4"/>
<evidence type="ECO:0000313" key="2">
    <source>
        <dbReference type="Proteomes" id="UP000886523"/>
    </source>
</evidence>
<name>A0A9P6DQH4_9AGAM</name>